<evidence type="ECO:0000313" key="2">
    <source>
        <dbReference type="Proteomes" id="UP000541444"/>
    </source>
</evidence>
<dbReference type="AlphaFoldDB" id="A0A7J7LLQ5"/>
<proteinExistence type="predicted"/>
<comment type="caution">
    <text evidence="1">The sequence shown here is derived from an EMBL/GenBank/DDBJ whole genome shotgun (WGS) entry which is preliminary data.</text>
</comment>
<sequence>FLRCHIEFLPSNSTSLTWFSSSKGKVKLCFLRLKNNQPQSDTWTNSPKFNLISNLVGPFPL</sequence>
<keyword evidence="2" id="KW-1185">Reference proteome</keyword>
<gene>
    <name evidence="1" type="ORF">GIB67_012385</name>
</gene>
<accession>A0A7J7LLQ5</accession>
<organism evidence="1 2">
    <name type="scientific">Kingdonia uniflora</name>
    <dbReference type="NCBI Taxonomy" id="39325"/>
    <lineage>
        <taxon>Eukaryota</taxon>
        <taxon>Viridiplantae</taxon>
        <taxon>Streptophyta</taxon>
        <taxon>Embryophyta</taxon>
        <taxon>Tracheophyta</taxon>
        <taxon>Spermatophyta</taxon>
        <taxon>Magnoliopsida</taxon>
        <taxon>Ranunculales</taxon>
        <taxon>Circaeasteraceae</taxon>
        <taxon>Kingdonia</taxon>
    </lineage>
</organism>
<feature type="non-terminal residue" evidence="1">
    <location>
        <position position="1"/>
    </location>
</feature>
<name>A0A7J7LLQ5_9MAGN</name>
<dbReference type="Proteomes" id="UP000541444">
    <property type="component" value="Unassembled WGS sequence"/>
</dbReference>
<reference evidence="1 2" key="1">
    <citation type="journal article" date="2020" name="IScience">
        <title>Genome Sequencing of the Endangered Kingdonia uniflora (Circaeasteraceae, Ranunculales) Reveals Potential Mechanisms of Evolutionary Specialization.</title>
        <authorList>
            <person name="Sun Y."/>
            <person name="Deng T."/>
            <person name="Zhang A."/>
            <person name="Moore M.J."/>
            <person name="Landis J.B."/>
            <person name="Lin N."/>
            <person name="Zhang H."/>
            <person name="Zhang X."/>
            <person name="Huang J."/>
            <person name="Zhang X."/>
            <person name="Sun H."/>
            <person name="Wang H."/>
        </authorList>
    </citation>
    <scope>NUCLEOTIDE SEQUENCE [LARGE SCALE GENOMIC DNA]</scope>
    <source>
        <strain evidence="1">TB1705</strain>
        <tissue evidence="1">Leaf</tissue>
    </source>
</reference>
<protein>
    <submittedName>
        <fullName evidence="1">Uncharacterized protein</fullName>
    </submittedName>
</protein>
<evidence type="ECO:0000313" key="1">
    <source>
        <dbReference type="EMBL" id="KAF6143586.1"/>
    </source>
</evidence>
<dbReference type="EMBL" id="JACGCM010002202">
    <property type="protein sequence ID" value="KAF6143586.1"/>
    <property type="molecule type" value="Genomic_DNA"/>
</dbReference>